<evidence type="ECO:0000256" key="9">
    <source>
        <dbReference type="SAM" id="MobiDB-lite"/>
    </source>
</evidence>
<keyword evidence="7" id="KW-0067">ATP-binding</keyword>
<comment type="caution">
    <text evidence="11">The sequence shown here is derived from an EMBL/GenBank/DDBJ whole genome shotgun (WGS) entry which is preliminary data.</text>
</comment>
<dbReference type="Pfam" id="PF07730">
    <property type="entry name" value="HisKA_3"/>
    <property type="match status" value="1"/>
</dbReference>
<dbReference type="Gene3D" id="1.20.5.1930">
    <property type="match status" value="1"/>
</dbReference>
<feature type="region of interest" description="Disordered" evidence="9">
    <location>
        <begin position="110"/>
        <end position="132"/>
    </location>
</feature>
<evidence type="ECO:0000256" key="3">
    <source>
        <dbReference type="ARBA" id="ARBA00022553"/>
    </source>
</evidence>
<keyword evidence="12" id="KW-1185">Reference proteome</keyword>
<dbReference type="InterPro" id="IPR050482">
    <property type="entry name" value="Sensor_HK_TwoCompSys"/>
</dbReference>
<proteinExistence type="predicted"/>
<evidence type="ECO:0000256" key="2">
    <source>
        <dbReference type="ARBA" id="ARBA00012438"/>
    </source>
</evidence>
<gene>
    <name evidence="11" type="ORF">ACFFRH_02390</name>
</gene>
<reference evidence="11 12" key="1">
    <citation type="submission" date="2024-09" db="EMBL/GenBank/DDBJ databases">
        <authorList>
            <person name="Sun Q."/>
            <person name="Mori K."/>
        </authorList>
    </citation>
    <scope>NUCLEOTIDE SEQUENCE [LARGE SCALE GENOMIC DNA]</scope>
    <source>
        <strain evidence="11 12">JCM 3028</strain>
    </source>
</reference>
<evidence type="ECO:0000259" key="10">
    <source>
        <dbReference type="Pfam" id="PF07730"/>
    </source>
</evidence>
<evidence type="ECO:0000256" key="4">
    <source>
        <dbReference type="ARBA" id="ARBA00022679"/>
    </source>
</evidence>
<evidence type="ECO:0000256" key="6">
    <source>
        <dbReference type="ARBA" id="ARBA00022777"/>
    </source>
</evidence>
<dbReference type="InterPro" id="IPR036890">
    <property type="entry name" value="HATPase_C_sf"/>
</dbReference>
<protein>
    <recommendedName>
        <fullName evidence="2">histidine kinase</fullName>
        <ecNumber evidence="2">2.7.13.3</ecNumber>
    </recommendedName>
</protein>
<dbReference type="CDD" id="cd16917">
    <property type="entry name" value="HATPase_UhpB-NarQ-NarX-like"/>
    <property type="match status" value="1"/>
</dbReference>
<dbReference type="InterPro" id="IPR011712">
    <property type="entry name" value="Sig_transdc_His_kin_sub3_dim/P"/>
</dbReference>
<dbReference type="PANTHER" id="PTHR24421:SF10">
    <property type="entry name" value="NITRATE_NITRITE SENSOR PROTEIN NARQ"/>
    <property type="match status" value="1"/>
</dbReference>
<accession>A0ABV5T7B2</accession>
<dbReference type="SUPFAM" id="SSF55874">
    <property type="entry name" value="ATPase domain of HSP90 chaperone/DNA topoisomerase II/histidine kinase"/>
    <property type="match status" value="1"/>
</dbReference>
<dbReference type="PANTHER" id="PTHR24421">
    <property type="entry name" value="NITRATE/NITRITE SENSOR PROTEIN NARX-RELATED"/>
    <property type="match status" value="1"/>
</dbReference>
<keyword evidence="4" id="KW-0808">Transferase</keyword>
<dbReference type="Proteomes" id="UP001589610">
    <property type="component" value="Unassembled WGS sequence"/>
</dbReference>
<dbReference type="EMBL" id="JBHMBS010000001">
    <property type="protein sequence ID" value="MFB9674325.1"/>
    <property type="molecule type" value="Genomic_DNA"/>
</dbReference>
<keyword evidence="5" id="KW-0547">Nucleotide-binding</keyword>
<feature type="domain" description="Signal transduction histidine kinase subgroup 3 dimerisation and phosphoacceptor" evidence="10">
    <location>
        <begin position="54"/>
        <end position="115"/>
    </location>
</feature>
<keyword evidence="6 11" id="KW-0418">Kinase</keyword>
<keyword evidence="8" id="KW-0902">Two-component regulatory system</keyword>
<dbReference type="EC" id="2.7.13.3" evidence="2"/>
<dbReference type="RefSeq" id="WP_344744457.1">
    <property type="nucleotide sequence ID" value="NZ_BAAAWW010000044.1"/>
</dbReference>
<evidence type="ECO:0000313" key="12">
    <source>
        <dbReference type="Proteomes" id="UP001589610"/>
    </source>
</evidence>
<dbReference type="Gene3D" id="3.30.565.10">
    <property type="entry name" value="Histidine kinase-like ATPase, C-terminal domain"/>
    <property type="match status" value="1"/>
</dbReference>
<evidence type="ECO:0000256" key="5">
    <source>
        <dbReference type="ARBA" id="ARBA00022741"/>
    </source>
</evidence>
<evidence type="ECO:0000256" key="1">
    <source>
        <dbReference type="ARBA" id="ARBA00000085"/>
    </source>
</evidence>
<keyword evidence="3" id="KW-0597">Phosphoprotein</keyword>
<organism evidence="11 12">
    <name type="scientific">Streptosporangium vulgare</name>
    <dbReference type="NCBI Taxonomy" id="46190"/>
    <lineage>
        <taxon>Bacteria</taxon>
        <taxon>Bacillati</taxon>
        <taxon>Actinomycetota</taxon>
        <taxon>Actinomycetes</taxon>
        <taxon>Streptosporangiales</taxon>
        <taxon>Streptosporangiaceae</taxon>
        <taxon>Streptosporangium</taxon>
    </lineage>
</organism>
<comment type="catalytic activity">
    <reaction evidence="1">
        <text>ATP + protein L-histidine = ADP + protein N-phospho-L-histidine.</text>
        <dbReference type="EC" id="2.7.13.3"/>
    </reaction>
</comment>
<evidence type="ECO:0000256" key="8">
    <source>
        <dbReference type="ARBA" id="ARBA00023012"/>
    </source>
</evidence>
<evidence type="ECO:0000313" key="11">
    <source>
        <dbReference type="EMBL" id="MFB9674325.1"/>
    </source>
</evidence>
<dbReference type="GO" id="GO:0016301">
    <property type="term" value="F:kinase activity"/>
    <property type="evidence" value="ECO:0007669"/>
    <property type="project" value="UniProtKB-KW"/>
</dbReference>
<sequence>MSTFLGYLVSELSWTDLLCSTVAALLAVTSSTLGTRRHTKSILARSENAAALRERRRIARDLHDGVGHGLTVIALQARRLTGSPATGGHVAQIIEETAQATLADLRRTLTDLRHDPPPPGGRRDLPPREEPRRHDGALLSARLTELAGRFPFPDLAVRLRNVAAERHVPPEVARTAFRVAQEALTNALKHNTGPVHLEVCFGEKLSVSVVNETRSPGVMTVAMPLPRRQGGGTGLRGLSERVAEQGGHLESGPLTGGGFVTRAVIPVTPAIFREDEPCGRSAS</sequence>
<evidence type="ECO:0000256" key="7">
    <source>
        <dbReference type="ARBA" id="ARBA00022840"/>
    </source>
</evidence>
<name>A0ABV5T7B2_9ACTN</name>